<organism evidence="3 4">
    <name type="scientific">Heliomicrobium undosum</name>
    <dbReference type="NCBI Taxonomy" id="121734"/>
    <lineage>
        <taxon>Bacteria</taxon>
        <taxon>Bacillati</taxon>
        <taxon>Bacillota</taxon>
        <taxon>Clostridia</taxon>
        <taxon>Eubacteriales</taxon>
        <taxon>Heliobacteriaceae</taxon>
        <taxon>Heliomicrobium</taxon>
    </lineage>
</organism>
<dbReference type="Pfam" id="PF07833">
    <property type="entry name" value="Cu_amine_oxidN1"/>
    <property type="match status" value="1"/>
</dbReference>
<comment type="caution">
    <text evidence="3">The sequence shown here is derived from an EMBL/GenBank/DDBJ whole genome shotgun (WGS) entry which is preliminary data.</text>
</comment>
<feature type="signal peptide" evidence="1">
    <location>
        <begin position="1"/>
        <end position="29"/>
    </location>
</feature>
<evidence type="ECO:0000256" key="1">
    <source>
        <dbReference type="SAM" id="SignalP"/>
    </source>
</evidence>
<dbReference type="AlphaFoldDB" id="A0A845L3C9"/>
<keyword evidence="4" id="KW-1185">Reference proteome</keyword>
<dbReference type="InterPro" id="IPR012854">
    <property type="entry name" value="Cu_amine_oxidase-like_N"/>
</dbReference>
<keyword evidence="1" id="KW-0732">Signal</keyword>
<feature type="chain" id="PRO_5032560827" description="Copper amine oxidase-like N-terminal domain-containing protein" evidence="1">
    <location>
        <begin position="30"/>
        <end position="770"/>
    </location>
</feature>
<name>A0A845L3C9_9FIRM</name>
<accession>A0A845L3C9</accession>
<evidence type="ECO:0000313" key="3">
    <source>
        <dbReference type="EMBL" id="MZP29525.1"/>
    </source>
</evidence>
<dbReference type="EMBL" id="WXEY01000005">
    <property type="protein sequence ID" value="MZP29525.1"/>
    <property type="molecule type" value="Genomic_DNA"/>
</dbReference>
<gene>
    <name evidence="3" type="ORF">GTO91_07370</name>
</gene>
<dbReference type="RefSeq" id="WP_161257125.1">
    <property type="nucleotide sequence ID" value="NZ_WXEY01000005.1"/>
</dbReference>
<evidence type="ECO:0000259" key="2">
    <source>
        <dbReference type="Pfam" id="PF07833"/>
    </source>
</evidence>
<proteinExistence type="predicted"/>
<dbReference type="OrthoDB" id="2023214at2"/>
<dbReference type="Proteomes" id="UP000463470">
    <property type="component" value="Unassembled WGS sequence"/>
</dbReference>
<evidence type="ECO:0000313" key="4">
    <source>
        <dbReference type="Proteomes" id="UP000463470"/>
    </source>
</evidence>
<dbReference type="Gene3D" id="3.30.457.10">
    <property type="entry name" value="Copper amine oxidase-like, N-terminal domain"/>
    <property type="match status" value="2"/>
</dbReference>
<reference evidence="3 4" key="1">
    <citation type="submission" date="2020-01" db="EMBL/GenBank/DDBJ databases">
        <title>Whole-genome sequence of Heliobacterium undosum DSM 13378.</title>
        <authorList>
            <person name="Kyndt J.A."/>
            <person name="Meyer T.E."/>
        </authorList>
    </citation>
    <scope>NUCLEOTIDE SEQUENCE [LARGE SCALE GENOMIC DNA]</scope>
    <source>
        <strain evidence="3 4">DSM 13378</strain>
    </source>
</reference>
<dbReference type="InterPro" id="IPR036582">
    <property type="entry name" value="Mao_N_sf"/>
</dbReference>
<sequence>MFKRMKKSVATLLAGAFVAAMILPNAAFAASTFTATNQAVSAPGSTFSARVMVEVPAGASTNGASYDLRLRLPANTQVGSITYEVPATYDTTINNQLANSAGATGGIYATTQPNLATPEYVVGVKGTANTTNKGLVYINFNNIVVPSGQSGDMKAVFESQPGSIFSNGEVVIASVGTGSVKASIDDVRSFSSAGLAAGALDPIRFKEDRPGSLKSGTDSIKLKLPPGFTWTGNIVANTGVPQIWADGNTTVTIQGLTDSNRTLQVGVAFTAPATQSNSAVYFALTGLGIAVDESTAKAGDVTVDISGKTSSTPTSLVIGRYGQFGASIKAFGDAPTLIAGRKDAVAGKFVIEEDLVGSLVTNRTVTLTLPENVRWHTTAIPGAGNPTVAGISISSADSDANNLALGNWEIIDSERRIAKATINAPSTGNKRGKLVFEKTELELAPGFSGDVKIEVGGSAGISGNFVFGKAVLPVSLKADAAPEVKIGLNDQVASDVIVTENFKEALMSKTDNVLGVGNTTFNELRLYVPAGVDYTSTPKFEVVEGDAVLMADSATTATDASDQTKYAVVKVKSTSSTPSKIKVSNIKLRVDRTVPEGDLVMKVKGNATATCEMVANATIQKPFASSTVTTAVVAKVVTPAPQDLKVAAAFKVNDTKYTINGVEKTMDQAPYIKEGRTFVPVRYVAEALGIDAANIVWDGDKQTATLIKGDKVLQVAIGSKTLVINGAGITMDIAPELSESGRVMLPVRWIAERFGATPTWDEATQTVGLK</sequence>
<dbReference type="SUPFAM" id="SSF55383">
    <property type="entry name" value="Copper amine oxidase, domain N"/>
    <property type="match status" value="2"/>
</dbReference>
<feature type="domain" description="Copper amine oxidase-like N-terminal" evidence="2">
    <location>
        <begin position="658"/>
        <end position="767"/>
    </location>
</feature>
<protein>
    <recommendedName>
        <fullName evidence="2">Copper amine oxidase-like N-terminal domain-containing protein</fullName>
    </recommendedName>
</protein>